<evidence type="ECO:0000256" key="1">
    <source>
        <dbReference type="SAM" id="MobiDB-lite"/>
    </source>
</evidence>
<proteinExistence type="predicted"/>
<evidence type="ECO:0000313" key="2">
    <source>
        <dbReference type="EMBL" id="KAF1963113.1"/>
    </source>
</evidence>
<sequence>MESSSSLGKPLSPILSPGVSQKPALTVDTNSAPKSSGLPPEVPPKSPAAERRGSPSPLKLNNKTSRSQLRTPALSSTGNTPTSALDSRRSPNMNFPLPTPLSAVSNPFNTGSPLSGAERRGSPRVEKRDPFVTQAPSHNRNMSESSVMDRGRPVRRSSKRERSRTCSEANDPDAPSQDKWHLPRGMRVADASVRMPEAEQELLHKQASTQATKFEVLNKRDVASLSRVSILPSDTMPCILLTISTRS</sequence>
<feature type="compositionally biased region" description="Polar residues" evidence="1">
    <location>
        <begin position="59"/>
        <end position="93"/>
    </location>
</feature>
<dbReference type="Proteomes" id="UP000800035">
    <property type="component" value="Unassembled WGS sequence"/>
</dbReference>
<dbReference type="EMBL" id="ML976978">
    <property type="protein sequence ID" value="KAF1963113.1"/>
    <property type="molecule type" value="Genomic_DNA"/>
</dbReference>
<keyword evidence="3" id="KW-1185">Reference proteome</keyword>
<name>A0A6A5UD44_9PLEO</name>
<feature type="compositionally biased region" description="Polar residues" evidence="1">
    <location>
        <begin position="134"/>
        <end position="146"/>
    </location>
</feature>
<feature type="compositionally biased region" description="Polar residues" evidence="1">
    <location>
        <begin position="102"/>
        <end position="113"/>
    </location>
</feature>
<organism evidence="2 3">
    <name type="scientific">Byssothecium circinans</name>
    <dbReference type="NCBI Taxonomy" id="147558"/>
    <lineage>
        <taxon>Eukaryota</taxon>
        <taxon>Fungi</taxon>
        <taxon>Dikarya</taxon>
        <taxon>Ascomycota</taxon>
        <taxon>Pezizomycotina</taxon>
        <taxon>Dothideomycetes</taxon>
        <taxon>Pleosporomycetidae</taxon>
        <taxon>Pleosporales</taxon>
        <taxon>Massarineae</taxon>
        <taxon>Massarinaceae</taxon>
        <taxon>Byssothecium</taxon>
    </lineage>
</organism>
<reference evidence="2" key="1">
    <citation type="journal article" date="2020" name="Stud. Mycol.">
        <title>101 Dothideomycetes genomes: a test case for predicting lifestyles and emergence of pathogens.</title>
        <authorList>
            <person name="Haridas S."/>
            <person name="Albert R."/>
            <person name="Binder M."/>
            <person name="Bloem J."/>
            <person name="Labutti K."/>
            <person name="Salamov A."/>
            <person name="Andreopoulos B."/>
            <person name="Baker S."/>
            <person name="Barry K."/>
            <person name="Bills G."/>
            <person name="Bluhm B."/>
            <person name="Cannon C."/>
            <person name="Castanera R."/>
            <person name="Culley D."/>
            <person name="Daum C."/>
            <person name="Ezra D."/>
            <person name="Gonzalez J."/>
            <person name="Henrissat B."/>
            <person name="Kuo A."/>
            <person name="Liang C."/>
            <person name="Lipzen A."/>
            <person name="Lutzoni F."/>
            <person name="Magnuson J."/>
            <person name="Mondo S."/>
            <person name="Nolan M."/>
            <person name="Ohm R."/>
            <person name="Pangilinan J."/>
            <person name="Park H.-J."/>
            <person name="Ramirez L."/>
            <person name="Alfaro M."/>
            <person name="Sun H."/>
            <person name="Tritt A."/>
            <person name="Yoshinaga Y."/>
            <person name="Zwiers L.-H."/>
            <person name="Turgeon B."/>
            <person name="Goodwin S."/>
            <person name="Spatafora J."/>
            <person name="Crous P."/>
            <person name="Grigoriev I."/>
        </authorList>
    </citation>
    <scope>NUCLEOTIDE SEQUENCE</scope>
    <source>
        <strain evidence="2">CBS 675.92</strain>
    </source>
</reference>
<dbReference type="OrthoDB" id="5429395at2759"/>
<gene>
    <name evidence="2" type="ORF">CC80DRAFT_105774</name>
</gene>
<dbReference type="AlphaFoldDB" id="A0A6A5UD44"/>
<protein>
    <submittedName>
        <fullName evidence="2">Uncharacterized protein</fullName>
    </submittedName>
</protein>
<feature type="compositionally biased region" description="Basic residues" evidence="1">
    <location>
        <begin position="153"/>
        <end position="162"/>
    </location>
</feature>
<feature type="region of interest" description="Disordered" evidence="1">
    <location>
        <begin position="1"/>
        <end position="184"/>
    </location>
</feature>
<feature type="compositionally biased region" description="Basic and acidic residues" evidence="1">
    <location>
        <begin position="117"/>
        <end position="130"/>
    </location>
</feature>
<accession>A0A6A5UD44</accession>
<evidence type="ECO:0000313" key="3">
    <source>
        <dbReference type="Proteomes" id="UP000800035"/>
    </source>
</evidence>